<comment type="subcellular location">
    <subcellularLocation>
        <location evidence="1">Cytoplasm</location>
        <location evidence="1">Cytoskeleton</location>
    </subcellularLocation>
</comment>
<dbReference type="Pfam" id="PF06886">
    <property type="entry name" value="TPX2"/>
    <property type="match status" value="1"/>
</dbReference>
<dbReference type="GO" id="GO:0005874">
    <property type="term" value="C:microtubule"/>
    <property type="evidence" value="ECO:0007669"/>
    <property type="project" value="UniProtKB-KW"/>
</dbReference>
<comment type="similarity">
    <text evidence="2">Belongs to the TPX2 family.</text>
</comment>
<dbReference type="HOGENOM" id="CLU_131775_0_0_1"/>
<protein>
    <recommendedName>
        <fullName evidence="7">TPX2 C-terminal domain-containing protein</fullName>
    </recommendedName>
</protein>
<keyword evidence="4" id="KW-0493">Microtubule</keyword>
<evidence type="ECO:0000256" key="3">
    <source>
        <dbReference type="ARBA" id="ARBA00022490"/>
    </source>
</evidence>
<reference evidence="9" key="1">
    <citation type="submission" date="2013-06" db="EMBL/GenBank/DDBJ databases">
        <authorList>
            <person name="Zhao Q."/>
        </authorList>
    </citation>
    <scope>NUCLEOTIDE SEQUENCE</scope>
    <source>
        <strain evidence="9">cv. W1943</strain>
    </source>
</reference>
<sequence length="174" mass="19630">MEQIEGGSGRGGEVHGGGRSRWRAPAKAHIWMGEVEVLVAVIVLMSSFCSGYEEGCDGSHLFQDPPADHTVHHPRQTRTPRMLCNRFCQRMEDDVHSTTSLQERAEKRKKFYQKSEEKIHAKELEQTQAKSKGEENNPATWKSVSEECAGYMREFLTDLAYCSNVEVVAREATA</sequence>
<evidence type="ECO:0000256" key="5">
    <source>
        <dbReference type="ARBA" id="ARBA00023212"/>
    </source>
</evidence>
<evidence type="ECO:0000313" key="9">
    <source>
        <dbReference type="Proteomes" id="UP000008022"/>
    </source>
</evidence>
<reference evidence="8" key="2">
    <citation type="submission" date="2015-06" db="UniProtKB">
        <authorList>
            <consortium name="EnsemblPlants"/>
        </authorList>
    </citation>
    <scope>IDENTIFICATION</scope>
</reference>
<feature type="compositionally biased region" description="Gly residues" evidence="6">
    <location>
        <begin position="1"/>
        <end position="17"/>
    </location>
</feature>
<keyword evidence="3" id="KW-0963">Cytoplasm</keyword>
<feature type="domain" description="TPX2 C-terminal" evidence="7">
    <location>
        <begin position="102"/>
        <end position="140"/>
    </location>
</feature>
<feature type="region of interest" description="Disordered" evidence="6">
    <location>
        <begin position="1"/>
        <end position="20"/>
    </location>
</feature>
<keyword evidence="5" id="KW-0206">Cytoskeleton</keyword>
<evidence type="ECO:0000259" key="7">
    <source>
        <dbReference type="Pfam" id="PF06886"/>
    </source>
</evidence>
<dbReference type="AlphaFoldDB" id="A0A0E0MV39"/>
<evidence type="ECO:0000256" key="6">
    <source>
        <dbReference type="SAM" id="MobiDB-lite"/>
    </source>
</evidence>
<dbReference type="Proteomes" id="UP000008022">
    <property type="component" value="Unassembled WGS sequence"/>
</dbReference>
<evidence type="ECO:0000313" key="8">
    <source>
        <dbReference type="EnsemblPlants" id="ORUFI01G13470.1"/>
    </source>
</evidence>
<dbReference type="EnsemblPlants" id="ORUFI01G13470.1">
    <property type="protein sequence ID" value="ORUFI01G13470.1"/>
    <property type="gene ID" value="ORUFI01G13470"/>
</dbReference>
<keyword evidence="9" id="KW-1185">Reference proteome</keyword>
<evidence type="ECO:0000256" key="2">
    <source>
        <dbReference type="ARBA" id="ARBA00005885"/>
    </source>
</evidence>
<evidence type="ECO:0000256" key="4">
    <source>
        <dbReference type="ARBA" id="ARBA00022701"/>
    </source>
</evidence>
<dbReference type="Gramene" id="ORUFI01G13470.1">
    <property type="protein sequence ID" value="ORUFI01G13470.1"/>
    <property type="gene ID" value="ORUFI01G13470"/>
</dbReference>
<name>A0A0E0MV39_ORYRU</name>
<accession>A0A0E0MV39</accession>
<dbReference type="InterPro" id="IPR027329">
    <property type="entry name" value="TPX2_C"/>
</dbReference>
<organism evidence="8 9">
    <name type="scientific">Oryza rufipogon</name>
    <name type="common">Brownbeard rice</name>
    <name type="synonym">Asian wild rice</name>
    <dbReference type="NCBI Taxonomy" id="4529"/>
    <lineage>
        <taxon>Eukaryota</taxon>
        <taxon>Viridiplantae</taxon>
        <taxon>Streptophyta</taxon>
        <taxon>Embryophyta</taxon>
        <taxon>Tracheophyta</taxon>
        <taxon>Spermatophyta</taxon>
        <taxon>Magnoliopsida</taxon>
        <taxon>Liliopsida</taxon>
        <taxon>Poales</taxon>
        <taxon>Poaceae</taxon>
        <taxon>BOP clade</taxon>
        <taxon>Oryzoideae</taxon>
        <taxon>Oryzeae</taxon>
        <taxon>Oryzinae</taxon>
        <taxon>Oryza</taxon>
    </lineage>
</organism>
<proteinExistence type="inferred from homology"/>
<evidence type="ECO:0000256" key="1">
    <source>
        <dbReference type="ARBA" id="ARBA00004245"/>
    </source>
</evidence>